<dbReference type="Proteomes" id="UP000186922">
    <property type="component" value="Unassembled WGS sequence"/>
</dbReference>
<gene>
    <name evidence="1" type="primary">RvY_12656-1</name>
    <name evidence="1" type="synonym">RvY_12656.1</name>
    <name evidence="1" type="ORF">RvY_12656</name>
</gene>
<evidence type="ECO:0000313" key="1">
    <source>
        <dbReference type="EMBL" id="GAV02043.1"/>
    </source>
</evidence>
<keyword evidence="2" id="KW-1185">Reference proteome</keyword>
<organism evidence="1 2">
    <name type="scientific">Ramazzottius varieornatus</name>
    <name type="common">Water bear</name>
    <name type="synonym">Tardigrade</name>
    <dbReference type="NCBI Taxonomy" id="947166"/>
    <lineage>
        <taxon>Eukaryota</taxon>
        <taxon>Metazoa</taxon>
        <taxon>Ecdysozoa</taxon>
        <taxon>Tardigrada</taxon>
        <taxon>Eutardigrada</taxon>
        <taxon>Parachela</taxon>
        <taxon>Hypsibioidea</taxon>
        <taxon>Ramazzottiidae</taxon>
        <taxon>Ramazzottius</taxon>
    </lineage>
</organism>
<dbReference type="AlphaFoldDB" id="A0A1D1VPF6"/>
<comment type="caution">
    <text evidence="1">The sequence shown here is derived from an EMBL/GenBank/DDBJ whole genome shotgun (WGS) entry which is preliminary data.</text>
</comment>
<sequence length="141" mass="15909">MERSVIWVAVVEAARRWARVGFRGEEAWLSDPFEESTAIAAVRWLTFALRHAVLFNVEQTPLPFTANLCSDAMSALEFLHQGQGQGKHHERKTGTTAYTKQNEMLAVLEARLIPCMVNKYCKTNVRCALYALVAFYNALST</sequence>
<proteinExistence type="predicted"/>
<protein>
    <submittedName>
        <fullName evidence="1">Uncharacterized protein</fullName>
    </submittedName>
</protein>
<evidence type="ECO:0000313" key="2">
    <source>
        <dbReference type="Proteomes" id="UP000186922"/>
    </source>
</evidence>
<accession>A0A1D1VPF6</accession>
<dbReference type="EMBL" id="BDGG01000007">
    <property type="protein sequence ID" value="GAV02043.1"/>
    <property type="molecule type" value="Genomic_DNA"/>
</dbReference>
<reference evidence="1 2" key="1">
    <citation type="journal article" date="2016" name="Nat. Commun.">
        <title>Extremotolerant tardigrade genome and improved radiotolerance of human cultured cells by tardigrade-unique protein.</title>
        <authorList>
            <person name="Hashimoto T."/>
            <person name="Horikawa D.D."/>
            <person name="Saito Y."/>
            <person name="Kuwahara H."/>
            <person name="Kozuka-Hata H."/>
            <person name="Shin-I T."/>
            <person name="Minakuchi Y."/>
            <person name="Ohishi K."/>
            <person name="Motoyama A."/>
            <person name="Aizu T."/>
            <person name="Enomoto A."/>
            <person name="Kondo K."/>
            <person name="Tanaka S."/>
            <person name="Hara Y."/>
            <person name="Koshikawa S."/>
            <person name="Sagara H."/>
            <person name="Miura T."/>
            <person name="Yokobori S."/>
            <person name="Miyagawa K."/>
            <person name="Suzuki Y."/>
            <person name="Kubo T."/>
            <person name="Oyama M."/>
            <person name="Kohara Y."/>
            <person name="Fujiyama A."/>
            <person name="Arakawa K."/>
            <person name="Katayama T."/>
            <person name="Toyoda A."/>
            <person name="Kunieda T."/>
        </authorList>
    </citation>
    <scope>NUCLEOTIDE SEQUENCE [LARGE SCALE GENOMIC DNA]</scope>
    <source>
        <strain evidence="1 2">YOKOZUNA-1</strain>
    </source>
</reference>
<name>A0A1D1VPF6_RAMVA</name>